<dbReference type="GO" id="GO:0045505">
    <property type="term" value="F:dynein intermediate chain binding"/>
    <property type="evidence" value="ECO:0007669"/>
    <property type="project" value="InterPro"/>
</dbReference>
<organism evidence="3 4">
    <name type="scientific">Plutella xylostella</name>
    <name type="common">Diamondback moth</name>
    <name type="synonym">Plutella maculipennis</name>
    <dbReference type="NCBI Taxonomy" id="51655"/>
    <lineage>
        <taxon>Eukaryota</taxon>
        <taxon>Metazoa</taxon>
        <taxon>Ecdysozoa</taxon>
        <taxon>Arthropoda</taxon>
        <taxon>Hexapoda</taxon>
        <taxon>Insecta</taxon>
        <taxon>Pterygota</taxon>
        <taxon>Neoptera</taxon>
        <taxon>Endopterygota</taxon>
        <taxon>Lepidoptera</taxon>
        <taxon>Glossata</taxon>
        <taxon>Ditrysia</taxon>
        <taxon>Yponomeutoidea</taxon>
        <taxon>Plutellidae</taxon>
        <taxon>Plutella</taxon>
    </lineage>
</organism>
<comment type="caution">
    <text evidence="3">The sequence shown here is derived from an EMBL/GenBank/DDBJ whole genome shotgun (WGS) entry which is preliminary data.</text>
</comment>
<feature type="domain" description="Dynein heavy chain AAA lid" evidence="1">
    <location>
        <begin position="68"/>
        <end position="153"/>
    </location>
</feature>
<dbReference type="InterPro" id="IPR041228">
    <property type="entry name" value="Dynein_C"/>
</dbReference>
<dbReference type="InterPro" id="IPR042219">
    <property type="entry name" value="AAA_lid_11_sf"/>
</dbReference>
<dbReference type="GO" id="GO:0007018">
    <property type="term" value="P:microtubule-based movement"/>
    <property type="evidence" value="ECO:0007669"/>
    <property type="project" value="InterPro"/>
</dbReference>
<dbReference type="GO" id="GO:0030286">
    <property type="term" value="C:dynein complex"/>
    <property type="evidence" value="ECO:0007669"/>
    <property type="project" value="InterPro"/>
</dbReference>
<reference evidence="3" key="1">
    <citation type="submission" date="2020-11" db="EMBL/GenBank/DDBJ databases">
        <authorList>
            <person name="Whiteford S."/>
        </authorList>
    </citation>
    <scope>NUCLEOTIDE SEQUENCE</scope>
</reference>
<name>A0A8S4DWS6_PLUXY</name>
<dbReference type="Gene3D" id="1.20.1270.280">
    <property type="match status" value="1"/>
</dbReference>
<dbReference type="Gene3D" id="1.10.8.720">
    <property type="entry name" value="Region D6 of dynein motor"/>
    <property type="match status" value="1"/>
</dbReference>
<dbReference type="AlphaFoldDB" id="A0A8S4DWS6"/>
<protein>
    <submittedName>
        <fullName evidence="3">(diamondback moth) hypothetical protein</fullName>
    </submittedName>
</protein>
<evidence type="ECO:0000313" key="4">
    <source>
        <dbReference type="Proteomes" id="UP000653454"/>
    </source>
</evidence>
<accession>A0A8S4DWS6</accession>
<proteinExistence type="predicted"/>
<evidence type="ECO:0000259" key="2">
    <source>
        <dbReference type="Pfam" id="PF18199"/>
    </source>
</evidence>
<dbReference type="Pfam" id="PF18198">
    <property type="entry name" value="AAA_lid_11"/>
    <property type="match status" value="2"/>
</dbReference>
<dbReference type="EMBL" id="CAJHNJ030000009">
    <property type="protein sequence ID" value="CAG9106123.1"/>
    <property type="molecule type" value="Genomic_DNA"/>
</dbReference>
<dbReference type="PANTHER" id="PTHR46961">
    <property type="entry name" value="DYNEIN HEAVY CHAIN 1, AXONEMAL-LIKE PROTEIN"/>
    <property type="match status" value="1"/>
</dbReference>
<feature type="domain" description="Dynein heavy chain AAA lid" evidence="1">
    <location>
        <begin position="5"/>
        <end position="46"/>
    </location>
</feature>
<evidence type="ECO:0000259" key="1">
    <source>
        <dbReference type="Pfam" id="PF18198"/>
    </source>
</evidence>
<keyword evidence="4" id="KW-1185">Reference proteome</keyword>
<dbReference type="InterPro" id="IPR026983">
    <property type="entry name" value="DHC"/>
</dbReference>
<dbReference type="PANTHER" id="PTHR46961:SF20">
    <property type="entry name" value="LOW QUALITY PROTEIN: DYNEIN BETA CHAIN, CILIARY-LIKE"/>
    <property type="match status" value="1"/>
</dbReference>
<dbReference type="Pfam" id="PF18199">
    <property type="entry name" value="Dynein_C"/>
    <property type="match status" value="1"/>
</dbReference>
<gene>
    <name evidence="3" type="ORF">PLXY2_LOCUS3674</name>
</gene>
<sequence length="320" mass="36732">MGLARVPWEDLRYLFGEIMYGGHITDDWDRRLCRTFLLEYMQPELETGLNSRVNTLNASYNGIIMGLARVPWEDLRYLFGEIMYGGHITDDWDRRLCRTFLLEYMQPELVDGELQFAPNFISPPNSDYAGYHQYVDDFLPDETPYLYGLHPNAEIGYLTNVSERLFRVVFEMQPRDAGAQAGGGSSKDDMVRIILDDIVDRVPEPFNLLELSAKIEELTPFTIVALQECERMNRLMGEIKRSLKELELGLKQGVSPRERVDEVSYTYLVAGGSSEDQEKAAGFQTLAWRHVLDRSEIRAIQSTAALNTHTDILRLAVHHE</sequence>
<evidence type="ECO:0000313" key="3">
    <source>
        <dbReference type="EMBL" id="CAG9106123.1"/>
    </source>
</evidence>
<dbReference type="GO" id="GO:0051959">
    <property type="term" value="F:dynein light intermediate chain binding"/>
    <property type="evidence" value="ECO:0007669"/>
    <property type="project" value="InterPro"/>
</dbReference>
<feature type="domain" description="Dynein heavy chain C-terminal" evidence="2">
    <location>
        <begin position="160"/>
        <end position="264"/>
    </location>
</feature>
<dbReference type="Proteomes" id="UP000653454">
    <property type="component" value="Unassembled WGS sequence"/>
</dbReference>
<dbReference type="InterPro" id="IPR041658">
    <property type="entry name" value="AAA_lid_11"/>
</dbReference>